<sequence length="292" mass="32468">MNNFYIITNSEKDNNLEFTDHVVDYLGKRGEHCEVQLAGRQEEGPFHYTDPRKIPEETQCIIVLGGDGTLLQAARDIQAAHDEKRSQIPLLGVNLGHLGFLAEVDRQSVYQALDKLIADIYEVEERMMLSGTVYRNGEAIGEDIALNDIVISREGSLRVVRFKNFVNDEYLNSYNADGIIISTPTGSTGYSLSVGGPIVSPSGEMTIMTPIAPHTLNTRSIVFPAEDVITVEMGEGRHNDCEKGLASFDGDSEIPMITGDRIVIRKAEVKTRILKLNHLSFVEVLRQKMRDS</sequence>
<comment type="catalytic activity">
    <reaction evidence="5 6">
        <text>NAD(+) + ATP = ADP + NADP(+) + H(+)</text>
        <dbReference type="Rhea" id="RHEA:18629"/>
        <dbReference type="ChEBI" id="CHEBI:15378"/>
        <dbReference type="ChEBI" id="CHEBI:30616"/>
        <dbReference type="ChEBI" id="CHEBI:57540"/>
        <dbReference type="ChEBI" id="CHEBI:58349"/>
        <dbReference type="ChEBI" id="CHEBI:456216"/>
        <dbReference type="EC" id="2.7.1.23"/>
    </reaction>
</comment>
<feature type="active site" description="Proton acceptor" evidence="6">
    <location>
        <position position="67"/>
    </location>
</feature>
<keyword evidence="8" id="KW-1185">Reference proteome</keyword>
<keyword evidence="6" id="KW-0067">ATP-binding</keyword>
<dbReference type="Pfam" id="PF20143">
    <property type="entry name" value="NAD_kinase_C"/>
    <property type="match status" value="1"/>
</dbReference>
<evidence type="ECO:0000256" key="5">
    <source>
        <dbReference type="ARBA" id="ARBA00047925"/>
    </source>
</evidence>
<proteinExistence type="inferred from homology"/>
<comment type="cofactor">
    <cofactor evidence="6">
        <name>a divalent metal cation</name>
        <dbReference type="ChEBI" id="CHEBI:60240"/>
    </cofactor>
</comment>
<feature type="binding site" evidence="6">
    <location>
        <position position="177"/>
    </location>
    <ligand>
        <name>NAD(+)</name>
        <dbReference type="ChEBI" id="CHEBI:57540"/>
    </ligand>
</feature>
<feature type="binding site" evidence="6">
    <location>
        <position position="212"/>
    </location>
    <ligand>
        <name>NAD(+)</name>
        <dbReference type="ChEBI" id="CHEBI:57540"/>
    </ligand>
</feature>
<dbReference type="PANTHER" id="PTHR20275:SF0">
    <property type="entry name" value="NAD KINASE"/>
    <property type="match status" value="1"/>
</dbReference>
<dbReference type="GO" id="GO:0006741">
    <property type="term" value="P:NADP+ biosynthetic process"/>
    <property type="evidence" value="ECO:0007669"/>
    <property type="project" value="UniProtKB-UniRule"/>
</dbReference>
<keyword evidence="6" id="KW-0547">Nucleotide-binding</keyword>
<dbReference type="InterPro" id="IPR017437">
    <property type="entry name" value="ATP-NAD_kinase_PpnK-typ_C"/>
</dbReference>
<organism evidence="7 8">
    <name type="scientific">Blautia segnis</name>
    <dbReference type="NCBI Taxonomy" id="2763030"/>
    <lineage>
        <taxon>Bacteria</taxon>
        <taxon>Bacillati</taxon>
        <taxon>Bacillota</taxon>
        <taxon>Clostridia</taxon>
        <taxon>Lachnospirales</taxon>
        <taxon>Lachnospiraceae</taxon>
        <taxon>Blautia</taxon>
    </lineage>
</organism>
<dbReference type="RefSeq" id="WP_021924450.1">
    <property type="nucleotide sequence ID" value="NZ_JACOOT010000035.1"/>
</dbReference>
<dbReference type="SUPFAM" id="SSF111331">
    <property type="entry name" value="NAD kinase/diacylglycerol kinase-like"/>
    <property type="match status" value="1"/>
</dbReference>
<evidence type="ECO:0000256" key="6">
    <source>
        <dbReference type="HAMAP-Rule" id="MF_00361"/>
    </source>
</evidence>
<evidence type="ECO:0000313" key="8">
    <source>
        <dbReference type="Proteomes" id="UP000652847"/>
    </source>
</evidence>
<comment type="caution">
    <text evidence="6">Lacks conserved residue(s) required for the propagation of feature annotation.</text>
</comment>
<dbReference type="GO" id="GO:0003951">
    <property type="term" value="F:NAD+ kinase activity"/>
    <property type="evidence" value="ECO:0007669"/>
    <property type="project" value="UniProtKB-UniRule"/>
</dbReference>
<dbReference type="GO" id="GO:0005737">
    <property type="term" value="C:cytoplasm"/>
    <property type="evidence" value="ECO:0007669"/>
    <property type="project" value="UniProtKB-SubCell"/>
</dbReference>
<feature type="binding site" evidence="6">
    <location>
        <begin position="67"/>
        <end position="68"/>
    </location>
    <ligand>
        <name>NAD(+)</name>
        <dbReference type="ChEBI" id="CHEBI:57540"/>
    </ligand>
</feature>
<evidence type="ECO:0000313" key="7">
    <source>
        <dbReference type="EMBL" id="MBC5652365.1"/>
    </source>
</evidence>
<evidence type="ECO:0000256" key="1">
    <source>
        <dbReference type="ARBA" id="ARBA00022679"/>
    </source>
</evidence>
<comment type="similarity">
    <text evidence="6">Belongs to the NAD kinase family.</text>
</comment>
<dbReference type="AlphaFoldDB" id="A0A8I0AKP4"/>
<dbReference type="GO" id="GO:0005524">
    <property type="term" value="F:ATP binding"/>
    <property type="evidence" value="ECO:0007669"/>
    <property type="project" value="UniProtKB-KW"/>
</dbReference>
<dbReference type="InterPro" id="IPR016064">
    <property type="entry name" value="NAD/diacylglycerol_kinase_sf"/>
</dbReference>
<keyword evidence="6" id="KW-0963">Cytoplasm</keyword>
<dbReference type="Gene3D" id="3.40.50.10330">
    <property type="entry name" value="Probable inorganic polyphosphate/atp-NAD kinase, domain 1"/>
    <property type="match status" value="1"/>
</dbReference>
<evidence type="ECO:0000256" key="3">
    <source>
        <dbReference type="ARBA" id="ARBA00022857"/>
    </source>
</evidence>
<keyword evidence="2 6" id="KW-0418">Kinase</keyword>
<feature type="binding site" evidence="6">
    <location>
        <begin position="147"/>
        <end position="148"/>
    </location>
    <ligand>
        <name>NAD(+)</name>
        <dbReference type="ChEBI" id="CHEBI:57540"/>
    </ligand>
</feature>
<comment type="subcellular location">
    <subcellularLocation>
        <location evidence="6">Cytoplasm</location>
    </subcellularLocation>
</comment>
<comment type="caution">
    <text evidence="7">The sequence shown here is derived from an EMBL/GenBank/DDBJ whole genome shotgun (WGS) entry which is preliminary data.</text>
</comment>
<dbReference type="GO" id="GO:0019674">
    <property type="term" value="P:NAD+ metabolic process"/>
    <property type="evidence" value="ECO:0007669"/>
    <property type="project" value="InterPro"/>
</dbReference>
<keyword evidence="1 6" id="KW-0808">Transferase</keyword>
<feature type="binding site" evidence="6">
    <location>
        <begin position="188"/>
        <end position="193"/>
    </location>
    <ligand>
        <name>NAD(+)</name>
        <dbReference type="ChEBI" id="CHEBI:57540"/>
    </ligand>
</feature>
<keyword evidence="3 6" id="KW-0521">NADP</keyword>
<dbReference type="EC" id="2.7.1.23" evidence="6"/>
<dbReference type="PANTHER" id="PTHR20275">
    <property type="entry name" value="NAD KINASE"/>
    <property type="match status" value="1"/>
</dbReference>
<name>A0A8I0AKP4_9FIRM</name>
<comment type="function">
    <text evidence="6">Involved in the regulation of the intracellular balance of NAD and NADP, and is a key enzyme in the biosynthesis of NADP. Catalyzes specifically the phosphorylation on 2'-hydroxyl of the adenosine moiety of NAD to yield NADP.</text>
</comment>
<reference evidence="7 8" key="1">
    <citation type="submission" date="2020-08" db="EMBL/GenBank/DDBJ databases">
        <title>Genome public.</title>
        <authorList>
            <person name="Liu C."/>
            <person name="Sun Q."/>
        </authorList>
    </citation>
    <scope>NUCLEOTIDE SEQUENCE [LARGE SCALE GENOMIC DNA]</scope>
    <source>
        <strain evidence="7 8">BX17</strain>
    </source>
</reference>
<feature type="binding site" evidence="6">
    <location>
        <position position="158"/>
    </location>
    <ligand>
        <name>NAD(+)</name>
        <dbReference type="ChEBI" id="CHEBI:57540"/>
    </ligand>
</feature>
<dbReference type="Pfam" id="PF01513">
    <property type="entry name" value="NAD_kinase"/>
    <property type="match status" value="1"/>
</dbReference>
<dbReference type="Gene3D" id="2.60.200.30">
    <property type="entry name" value="Probable inorganic polyphosphate/atp-NAD kinase, domain 2"/>
    <property type="match status" value="1"/>
</dbReference>
<gene>
    <name evidence="6" type="primary">nadK</name>
    <name evidence="7" type="ORF">H8S54_14955</name>
</gene>
<dbReference type="GO" id="GO:0051287">
    <property type="term" value="F:NAD binding"/>
    <property type="evidence" value="ECO:0007669"/>
    <property type="project" value="UniProtKB-ARBA"/>
</dbReference>
<dbReference type="GO" id="GO:0046872">
    <property type="term" value="F:metal ion binding"/>
    <property type="evidence" value="ECO:0007669"/>
    <property type="project" value="UniProtKB-UniRule"/>
</dbReference>
<keyword evidence="4 6" id="KW-0520">NAD</keyword>
<dbReference type="EMBL" id="JACOOT010000035">
    <property type="protein sequence ID" value="MBC5652365.1"/>
    <property type="molecule type" value="Genomic_DNA"/>
</dbReference>
<dbReference type="Proteomes" id="UP000652847">
    <property type="component" value="Unassembled WGS sequence"/>
</dbReference>
<evidence type="ECO:0000256" key="2">
    <source>
        <dbReference type="ARBA" id="ARBA00022777"/>
    </source>
</evidence>
<dbReference type="InterPro" id="IPR002504">
    <property type="entry name" value="NADK"/>
</dbReference>
<dbReference type="InterPro" id="IPR017438">
    <property type="entry name" value="ATP-NAD_kinase_N"/>
</dbReference>
<protein>
    <recommendedName>
        <fullName evidence="6">NAD kinase</fullName>
        <ecNumber evidence="6">2.7.1.23</ecNumber>
    </recommendedName>
    <alternativeName>
        <fullName evidence="6">ATP-dependent NAD kinase</fullName>
    </alternativeName>
</protein>
<evidence type="ECO:0000256" key="4">
    <source>
        <dbReference type="ARBA" id="ARBA00023027"/>
    </source>
</evidence>
<accession>A0A8I0AKP4</accession>
<dbReference type="HAMAP" id="MF_00361">
    <property type="entry name" value="NAD_kinase"/>
    <property type="match status" value="1"/>
</dbReference>